<reference evidence="1 2" key="1">
    <citation type="submission" date="2017-02" db="EMBL/GenBank/DDBJ databases">
        <title>Paraburkholderia sophoroidis sp. nov. and Paraburkholderia steynii sp. nov. rhizobial symbionts of the fynbos legume Hypocalyptus sophoroides.</title>
        <authorList>
            <person name="Steenkamp E.T."/>
            <person name="Beukes C.W."/>
            <person name="Van Zyl E."/>
            <person name="Avontuur J."/>
            <person name="Chan W.Y."/>
            <person name="Hassen A."/>
            <person name="Palmer M."/>
            <person name="Mthombeni L."/>
            <person name="Phalane F."/>
            <person name="Sereme K."/>
            <person name="Venter S.N."/>
        </authorList>
    </citation>
    <scope>NUCLEOTIDE SEQUENCE [LARGE SCALE GENOMIC DNA]</scope>
    <source>
        <strain evidence="1 2">HC1.1ba</strain>
    </source>
</reference>
<keyword evidence="2" id="KW-1185">Reference proteome</keyword>
<sequence length="143" mass="15895">MRERCRRAVVRSDERLEEAHQDAESLFDAMQNARLVASAENYYRTMYRSSGDSWNLRDTHMFETLERLLDSRGPDSKAIVWAHNSHIGDAAATEMGRVRDEPNLGQLCRERFGDGAALVGLGTHTGAVAAADRPGMADGSTRQ</sequence>
<evidence type="ECO:0008006" key="3">
    <source>
        <dbReference type="Google" id="ProtNLM"/>
    </source>
</evidence>
<dbReference type="Gene3D" id="3.40.1660.10">
    <property type="entry name" value="EreA-like (biosynthetic domain)"/>
    <property type="match status" value="1"/>
</dbReference>
<accession>A0A4R0XHC6</accession>
<dbReference type="InterPro" id="IPR007815">
    <property type="entry name" value="Emycin_Estase"/>
</dbReference>
<gene>
    <name evidence="1" type="ORF">BZM27_32810</name>
</gene>
<proteinExistence type="predicted"/>
<dbReference type="Proteomes" id="UP000294200">
    <property type="component" value="Unassembled WGS sequence"/>
</dbReference>
<dbReference type="InterPro" id="IPR052036">
    <property type="entry name" value="Hydrolase/PRTase-associated"/>
</dbReference>
<evidence type="ECO:0000313" key="1">
    <source>
        <dbReference type="EMBL" id="TCG05541.1"/>
    </source>
</evidence>
<dbReference type="PANTHER" id="PTHR31299">
    <property type="entry name" value="ESTERASE, PUTATIVE (AFU_ORTHOLOGUE AFUA_1G05850)-RELATED"/>
    <property type="match status" value="1"/>
</dbReference>
<dbReference type="PANTHER" id="PTHR31299:SF0">
    <property type="entry name" value="ESTERASE, PUTATIVE (AFU_ORTHOLOGUE AFUA_1G05850)-RELATED"/>
    <property type="match status" value="1"/>
</dbReference>
<evidence type="ECO:0000313" key="2">
    <source>
        <dbReference type="Proteomes" id="UP000294200"/>
    </source>
</evidence>
<protein>
    <recommendedName>
        <fullName evidence="3">Erythromycin esterase</fullName>
    </recommendedName>
</protein>
<dbReference type="GO" id="GO:0046677">
    <property type="term" value="P:response to antibiotic"/>
    <property type="evidence" value="ECO:0007669"/>
    <property type="project" value="InterPro"/>
</dbReference>
<organism evidence="1 2">
    <name type="scientific">Paraburkholderia steynii</name>
    <dbReference type="NCBI Taxonomy" id="1245441"/>
    <lineage>
        <taxon>Bacteria</taxon>
        <taxon>Pseudomonadati</taxon>
        <taxon>Pseudomonadota</taxon>
        <taxon>Betaproteobacteria</taxon>
        <taxon>Burkholderiales</taxon>
        <taxon>Burkholderiaceae</taxon>
        <taxon>Paraburkholderia</taxon>
    </lineage>
</organism>
<dbReference type="CDD" id="cd14728">
    <property type="entry name" value="Ere-like"/>
    <property type="match status" value="1"/>
</dbReference>
<dbReference type="Pfam" id="PF05139">
    <property type="entry name" value="Erythro_esteras"/>
    <property type="match status" value="1"/>
</dbReference>
<dbReference type="SUPFAM" id="SSF159501">
    <property type="entry name" value="EreA/ChaN-like"/>
    <property type="match status" value="1"/>
</dbReference>
<dbReference type="AlphaFoldDB" id="A0A4R0XHC6"/>
<name>A0A4R0XHC6_9BURK</name>
<dbReference type="EMBL" id="MWML01000160">
    <property type="protein sequence ID" value="TCG05541.1"/>
    <property type="molecule type" value="Genomic_DNA"/>
</dbReference>
<comment type="caution">
    <text evidence="1">The sequence shown here is derived from an EMBL/GenBank/DDBJ whole genome shotgun (WGS) entry which is preliminary data.</text>
</comment>